<comment type="caution">
    <text evidence="3">The sequence shown here is derived from an EMBL/GenBank/DDBJ whole genome shotgun (WGS) entry which is preliminary data.</text>
</comment>
<feature type="compositionally biased region" description="Low complexity" evidence="1">
    <location>
        <begin position="84"/>
        <end position="98"/>
    </location>
</feature>
<name>A0A2I2FT79_9EURO</name>
<accession>A0A2I2FT79</accession>
<dbReference type="GeneID" id="36562887"/>
<feature type="domain" description="DUF7905" evidence="2">
    <location>
        <begin position="372"/>
        <end position="699"/>
    </location>
</feature>
<evidence type="ECO:0000259" key="2">
    <source>
        <dbReference type="Pfam" id="PF25482"/>
    </source>
</evidence>
<dbReference type="STRING" id="1392250.A0A2I2FT79"/>
<evidence type="ECO:0000313" key="4">
    <source>
        <dbReference type="Proteomes" id="UP000234275"/>
    </source>
</evidence>
<organism evidence="3 4">
    <name type="scientific">Aspergillus steynii IBT 23096</name>
    <dbReference type="NCBI Taxonomy" id="1392250"/>
    <lineage>
        <taxon>Eukaryota</taxon>
        <taxon>Fungi</taxon>
        <taxon>Dikarya</taxon>
        <taxon>Ascomycota</taxon>
        <taxon>Pezizomycotina</taxon>
        <taxon>Eurotiomycetes</taxon>
        <taxon>Eurotiomycetidae</taxon>
        <taxon>Eurotiales</taxon>
        <taxon>Aspergillaceae</taxon>
        <taxon>Aspergillus</taxon>
        <taxon>Aspergillus subgen. Circumdati</taxon>
    </lineage>
</organism>
<dbReference type="RefSeq" id="XP_024699147.1">
    <property type="nucleotide sequence ID" value="XM_024855181.1"/>
</dbReference>
<dbReference type="Pfam" id="PF25482">
    <property type="entry name" value="DUF7905"/>
    <property type="match status" value="1"/>
</dbReference>
<gene>
    <name evidence="3" type="ORF">P170DRAFT_514153</name>
</gene>
<dbReference type="OrthoDB" id="4739136at2759"/>
<dbReference type="AlphaFoldDB" id="A0A2I2FT79"/>
<evidence type="ECO:0000256" key="1">
    <source>
        <dbReference type="SAM" id="MobiDB-lite"/>
    </source>
</evidence>
<dbReference type="InterPro" id="IPR057227">
    <property type="entry name" value="DUF7905"/>
</dbReference>
<sequence>MDHETSGAQEWHLPGYGRIATKPAIRHTASETRESTSKPPTPKKPQSQQPKDGVPIEIPSGKPSFENWQRGPPRPQRGRGGFRGKSSSAAPFSSRQSRNLFQDSPSKSKWRAGSEPAYSMKLPATFGSFKHEFFGVARTHILGGGHSEAHARQEVFDAINKKTGAYVKSPYYDESAICIWGETAQVTAAKELLEGILSKCISLQRTSNSKRFDWSKIAAYSDKKEATAEMREKHESMVVQLRKKPDMPYVFPEQLLFLWPKEGPSIKEALGQDLEALDLIRSQFFCHVFVLKDVPDFICVLGNDHDTIKQIAHRLRTKWAEVTANSNIRSKIYIVEPPDAGYMKGRVVVEESDSLHKASLSGSPLKGPQVEYWRNRAKLIRSKNDDRILSAIEKSLKGLVFVRGYLRMRVNLGSFILENYRLPADNKPSYGFEEFRQMLLNENTKGRLIPGLKVDEMELLSRCYKATHLFEPCENTSASLKDVELAYSVNFEFLGSNNSMLRLEAEFSRRPGAQEYEITQRRWLRPRASGQYIEGQSPLQIGVIDFERSDWQLEVKSLEFYEASSIDAALKSFSHSIGFRRSSTMGDICAKPQRKVVFPPSAPVARFVEKTAIRYRLKGTEYIFEIARYDEYGRINAQGFPGQSLASMTCEISDIPSTSWGASVFAANWDMLLGQHGDLSVGHSAQYNTNLDTFFPTQTATPFEGKHAGFWEFITLVKELAAMLGSTAPNSTPNVASIKNPGTLLQTDLGTLF</sequence>
<protein>
    <recommendedName>
        <fullName evidence="2">DUF7905 domain-containing protein</fullName>
    </recommendedName>
</protein>
<feature type="region of interest" description="Disordered" evidence="1">
    <location>
        <begin position="1"/>
        <end position="114"/>
    </location>
</feature>
<dbReference type="VEuPathDB" id="FungiDB:P170DRAFT_514153"/>
<evidence type="ECO:0000313" key="3">
    <source>
        <dbReference type="EMBL" id="PLB43845.1"/>
    </source>
</evidence>
<reference evidence="3 4" key="1">
    <citation type="submission" date="2016-12" db="EMBL/GenBank/DDBJ databases">
        <title>The genomes of Aspergillus section Nigri reveals drivers in fungal speciation.</title>
        <authorList>
            <consortium name="DOE Joint Genome Institute"/>
            <person name="Vesth T.C."/>
            <person name="Nybo J."/>
            <person name="Theobald S."/>
            <person name="Brandl J."/>
            <person name="Frisvad J.C."/>
            <person name="Nielsen K.F."/>
            <person name="Lyhne E.K."/>
            <person name="Kogle M.E."/>
            <person name="Kuo A."/>
            <person name="Riley R."/>
            <person name="Clum A."/>
            <person name="Nolan M."/>
            <person name="Lipzen A."/>
            <person name="Salamov A."/>
            <person name="Henrissat B."/>
            <person name="Wiebenga A."/>
            <person name="De Vries R.P."/>
            <person name="Grigoriev I.V."/>
            <person name="Mortensen U.H."/>
            <person name="Andersen M.R."/>
            <person name="Baker S.E."/>
        </authorList>
    </citation>
    <scope>NUCLEOTIDE SEQUENCE [LARGE SCALE GENOMIC DNA]</scope>
    <source>
        <strain evidence="3 4">IBT 23096</strain>
    </source>
</reference>
<proteinExistence type="predicted"/>
<dbReference type="Proteomes" id="UP000234275">
    <property type="component" value="Unassembled WGS sequence"/>
</dbReference>
<keyword evidence="4" id="KW-1185">Reference proteome</keyword>
<dbReference type="EMBL" id="MSFO01000010">
    <property type="protein sequence ID" value="PLB43845.1"/>
    <property type="molecule type" value="Genomic_DNA"/>
</dbReference>